<feature type="transmembrane region" description="Helical" evidence="5">
    <location>
        <begin position="29"/>
        <end position="51"/>
    </location>
</feature>
<organism evidence="7 8">
    <name type="scientific">Mobilitalea sibirica</name>
    <dbReference type="NCBI Taxonomy" id="1462919"/>
    <lineage>
        <taxon>Bacteria</taxon>
        <taxon>Bacillati</taxon>
        <taxon>Bacillota</taxon>
        <taxon>Clostridia</taxon>
        <taxon>Lachnospirales</taxon>
        <taxon>Lachnospiraceae</taxon>
        <taxon>Mobilitalea</taxon>
    </lineage>
</organism>
<sequence>MSEADKDNKQFEFIKEQVIQKKRKKYKKWLIPFLMTIVMAILFGLVAAVTFCIAEPRLYNFFNEEEDVKTPITFPTTYPDEVKEDNQDREDKQEDNGDAEQGQADLQREEDQQVDPNPVIVETINADSGDYISIYDDIRTIAYRAKKSLVTISSIINGRDIFGNPVEKKITTSGVVFSDENEELLILVSLDRVKNASSIKMELTEKLVVDAVLQDYDGEINLAVISVKQEDIPDTFLNSITVANLGESYTIAVGNPIMALGNPNGYPGSMDTGIITSRGSWASITDNKLDLFNTSIRDNSNSDGVIVNFKGEIIGVITRTLKKGLNENLNTVIGISKIKPIIAKMANQEPRIYFGILAEDMTEAAKLDHNILNGVFVNEVKTKSPAFKAGLKSGDIILQIGEQTITNMNYFNNTISGYQPEDEVIVKIKRTSGTTEKELDLKVTLEEKDK</sequence>
<evidence type="ECO:0000256" key="1">
    <source>
        <dbReference type="ARBA" id="ARBA00010541"/>
    </source>
</evidence>
<dbReference type="AlphaFoldDB" id="A0A8J7KZR0"/>
<dbReference type="EMBL" id="JAEAGR010000006">
    <property type="protein sequence ID" value="MBH1940758.1"/>
    <property type="molecule type" value="Genomic_DNA"/>
</dbReference>
<accession>A0A8J7KZR0</accession>
<evidence type="ECO:0000313" key="8">
    <source>
        <dbReference type="Proteomes" id="UP000623269"/>
    </source>
</evidence>
<evidence type="ECO:0000256" key="5">
    <source>
        <dbReference type="SAM" id="Phobius"/>
    </source>
</evidence>
<keyword evidence="5" id="KW-0812">Transmembrane</keyword>
<dbReference type="RefSeq" id="WP_197660982.1">
    <property type="nucleotide sequence ID" value="NZ_JAEAGR010000006.1"/>
</dbReference>
<keyword evidence="5" id="KW-1133">Transmembrane helix</keyword>
<dbReference type="InterPro" id="IPR001940">
    <property type="entry name" value="Peptidase_S1C"/>
</dbReference>
<reference evidence="7" key="1">
    <citation type="submission" date="2020-12" db="EMBL/GenBank/DDBJ databases">
        <title>M. sibirica DSM 26468T genome.</title>
        <authorList>
            <person name="Thieme N."/>
            <person name="Rettenmaier R."/>
            <person name="Zverlov V."/>
            <person name="Liebl W."/>
        </authorList>
    </citation>
    <scope>NUCLEOTIDE SEQUENCE</scope>
    <source>
        <strain evidence="7">DSM 26468</strain>
    </source>
</reference>
<dbReference type="SMART" id="SM00228">
    <property type="entry name" value="PDZ"/>
    <property type="match status" value="1"/>
</dbReference>
<comment type="caution">
    <text evidence="7">The sequence shown here is derived from an EMBL/GenBank/DDBJ whole genome shotgun (WGS) entry which is preliminary data.</text>
</comment>
<dbReference type="Gene3D" id="2.40.10.120">
    <property type="match status" value="1"/>
</dbReference>
<keyword evidence="5" id="KW-0472">Membrane</keyword>
<dbReference type="Pfam" id="PF13365">
    <property type="entry name" value="Trypsin_2"/>
    <property type="match status" value="1"/>
</dbReference>
<dbReference type="PROSITE" id="PS50106">
    <property type="entry name" value="PDZ"/>
    <property type="match status" value="1"/>
</dbReference>
<gene>
    <name evidence="7" type="ORF">I5677_07650</name>
</gene>
<protein>
    <submittedName>
        <fullName evidence="7">Serine protease</fullName>
    </submittedName>
</protein>
<keyword evidence="2 7" id="KW-0645">Protease</keyword>
<dbReference type="GO" id="GO:0004252">
    <property type="term" value="F:serine-type endopeptidase activity"/>
    <property type="evidence" value="ECO:0007669"/>
    <property type="project" value="InterPro"/>
</dbReference>
<feature type="domain" description="PDZ" evidence="6">
    <location>
        <begin position="342"/>
        <end position="410"/>
    </location>
</feature>
<dbReference type="Proteomes" id="UP000623269">
    <property type="component" value="Unassembled WGS sequence"/>
</dbReference>
<proteinExistence type="inferred from homology"/>
<dbReference type="Pfam" id="PF13180">
    <property type="entry name" value="PDZ_2"/>
    <property type="match status" value="1"/>
</dbReference>
<dbReference type="PRINTS" id="PR00834">
    <property type="entry name" value="PROTEASES2C"/>
</dbReference>
<evidence type="ECO:0000259" key="6">
    <source>
        <dbReference type="PROSITE" id="PS50106"/>
    </source>
</evidence>
<dbReference type="InterPro" id="IPR009003">
    <property type="entry name" value="Peptidase_S1_PA"/>
</dbReference>
<name>A0A8J7KZR0_9FIRM</name>
<dbReference type="SUPFAM" id="SSF50156">
    <property type="entry name" value="PDZ domain-like"/>
    <property type="match status" value="1"/>
</dbReference>
<dbReference type="GO" id="GO:0006508">
    <property type="term" value="P:proteolysis"/>
    <property type="evidence" value="ECO:0007669"/>
    <property type="project" value="UniProtKB-KW"/>
</dbReference>
<keyword evidence="3" id="KW-0378">Hydrolase</keyword>
<feature type="region of interest" description="Disordered" evidence="4">
    <location>
        <begin position="72"/>
        <end position="117"/>
    </location>
</feature>
<dbReference type="Gene3D" id="2.30.42.10">
    <property type="match status" value="1"/>
</dbReference>
<evidence type="ECO:0000256" key="4">
    <source>
        <dbReference type="SAM" id="MobiDB-lite"/>
    </source>
</evidence>
<dbReference type="PANTHER" id="PTHR22939:SF129">
    <property type="entry name" value="SERINE PROTEASE HTRA2, MITOCHONDRIAL"/>
    <property type="match status" value="1"/>
</dbReference>
<evidence type="ECO:0000313" key="7">
    <source>
        <dbReference type="EMBL" id="MBH1940758.1"/>
    </source>
</evidence>
<comment type="similarity">
    <text evidence="1">Belongs to the peptidase S1C family.</text>
</comment>
<dbReference type="InterPro" id="IPR036034">
    <property type="entry name" value="PDZ_sf"/>
</dbReference>
<dbReference type="PANTHER" id="PTHR22939">
    <property type="entry name" value="SERINE PROTEASE FAMILY S1C HTRA-RELATED"/>
    <property type="match status" value="1"/>
</dbReference>
<feature type="compositionally biased region" description="Basic and acidic residues" evidence="4">
    <location>
        <begin position="80"/>
        <end position="95"/>
    </location>
</feature>
<dbReference type="SUPFAM" id="SSF50494">
    <property type="entry name" value="Trypsin-like serine proteases"/>
    <property type="match status" value="1"/>
</dbReference>
<evidence type="ECO:0000256" key="3">
    <source>
        <dbReference type="ARBA" id="ARBA00022801"/>
    </source>
</evidence>
<keyword evidence="8" id="KW-1185">Reference proteome</keyword>
<dbReference type="InterPro" id="IPR001478">
    <property type="entry name" value="PDZ"/>
</dbReference>
<evidence type="ECO:0000256" key="2">
    <source>
        <dbReference type="ARBA" id="ARBA00022670"/>
    </source>
</evidence>